<dbReference type="KEGG" id="csaz:Cs308_0576"/>
<keyword evidence="4 7" id="KW-0689">Ribosomal protein</keyword>
<dbReference type="Gene3D" id="3.10.430.100">
    <property type="entry name" value="Ribosomal protein L9, C-terminal domain"/>
    <property type="match status" value="1"/>
</dbReference>
<name>A0A1A9HXU4_9CHLA</name>
<dbReference type="GO" id="GO:0006412">
    <property type="term" value="P:translation"/>
    <property type="evidence" value="ECO:0007669"/>
    <property type="project" value="UniProtKB-UniRule"/>
</dbReference>
<feature type="domain" description="Ribosomal protein L9" evidence="8">
    <location>
        <begin position="15"/>
        <end position="42"/>
    </location>
</feature>
<dbReference type="InterPro" id="IPR036791">
    <property type="entry name" value="Ribosomal_bL9_C_sf"/>
</dbReference>
<dbReference type="Proteomes" id="UP000078162">
    <property type="component" value="Chromosome"/>
</dbReference>
<evidence type="ECO:0000256" key="3">
    <source>
        <dbReference type="ARBA" id="ARBA00022884"/>
    </source>
</evidence>
<dbReference type="InterPro" id="IPR020069">
    <property type="entry name" value="Ribosomal_bL9_C"/>
</dbReference>
<dbReference type="AlphaFoldDB" id="A0A1A9HXU4"/>
<dbReference type="NCBIfam" id="TIGR00158">
    <property type="entry name" value="L9"/>
    <property type="match status" value="1"/>
</dbReference>
<dbReference type="InterPro" id="IPR036935">
    <property type="entry name" value="Ribosomal_bL9_N_sf"/>
</dbReference>
<dbReference type="STRING" id="1806891.Cs308_0576"/>
<dbReference type="InterPro" id="IPR020594">
    <property type="entry name" value="Ribosomal_bL9_bac/chp"/>
</dbReference>
<dbReference type="PROSITE" id="PS00651">
    <property type="entry name" value="RIBOSOMAL_L9"/>
    <property type="match status" value="1"/>
</dbReference>
<dbReference type="GO" id="GO:0005840">
    <property type="term" value="C:ribosome"/>
    <property type="evidence" value="ECO:0007669"/>
    <property type="project" value="UniProtKB-KW"/>
</dbReference>
<dbReference type="OrthoDB" id="9788336at2"/>
<keyword evidence="10" id="KW-1185">Reference proteome</keyword>
<evidence type="ECO:0000313" key="9">
    <source>
        <dbReference type="EMBL" id="ANH78746.1"/>
    </source>
</evidence>
<comment type="similarity">
    <text evidence="1 7">Belongs to the bacterial ribosomal protein bL9 family.</text>
</comment>
<dbReference type="GO" id="GO:0003735">
    <property type="term" value="F:structural constituent of ribosome"/>
    <property type="evidence" value="ECO:0007669"/>
    <property type="project" value="InterPro"/>
</dbReference>
<protein>
    <recommendedName>
        <fullName evidence="6 7">Large ribosomal subunit protein bL9</fullName>
    </recommendedName>
</protein>
<dbReference type="EMBL" id="CP014639">
    <property type="protein sequence ID" value="ANH78746.1"/>
    <property type="molecule type" value="Genomic_DNA"/>
</dbReference>
<dbReference type="Gene3D" id="3.40.5.10">
    <property type="entry name" value="Ribosomal protein L9, N-terminal domain"/>
    <property type="match status" value="1"/>
</dbReference>
<proteinExistence type="inferred from homology"/>
<dbReference type="InterPro" id="IPR009027">
    <property type="entry name" value="Ribosomal_bL9/RNase_H1_N"/>
</dbReference>
<keyword evidence="3 7" id="KW-0694">RNA-binding</keyword>
<evidence type="ECO:0000256" key="5">
    <source>
        <dbReference type="ARBA" id="ARBA00023274"/>
    </source>
</evidence>
<evidence type="ECO:0000256" key="7">
    <source>
        <dbReference type="HAMAP-Rule" id="MF_00503"/>
    </source>
</evidence>
<dbReference type="GO" id="GO:0019843">
    <property type="term" value="F:rRNA binding"/>
    <property type="evidence" value="ECO:0007669"/>
    <property type="project" value="UniProtKB-UniRule"/>
</dbReference>
<keyword evidence="5 7" id="KW-0687">Ribonucleoprotein</keyword>
<sequence length="175" mass="19437">MKQQLLLLQDVEGLGRSGDLVTARSGYIRNYLIPQKKAIIAGIGTLRLQTKLKEQRLLQAAADKAESEKLAELLKDIVLEFQVRVDPENKMYGSVTISDMIEAAANKNIPLLRKNFPHAHYAIKNLGKKRVPLKLKEEVTAILIVDVISDNEYVVVLESSNNTNVANQSEGNQSS</sequence>
<dbReference type="GO" id="GO:1990904">
    <property type="term" value="C:ribonucleoprotein complex"/>
    <property type="evidence" value="ECO:0007669"/>
    <property type="project" value="UniProtKB-KW"/>
</dbReference>
<organism evidence="9 10">
    <name type="scientific">Candidatus Chlamydia sanziniae</name>
    <dbReference type="NCBI Taxonomy" id="1806891"/>
    <lineage>
        <taxon>Bacteria</taxon>
        <taxon>Pseudomonadati</taxon>
        <taxon>Chlamydiota</taxon>
        <taxon>Chlamydiia</taxon>
        <taxon>Chlamydiales</taxon>
        <taxon>Chlamydiaceae</taxon>
        <taxon>Chlamydia/Chlamydophila group</taxon>
        <taxon>Chlamydia</taxon>
    </lineage>
</organism>
<evidence type="ECO:0000256" key="2">
    <source>
        <dbReference type="ARBA" id="ARBA00022730"/>
    </source>
</evidence>
<evidence type="ECO:0000256" key="6">
    <source>
        <dbReference type="ARBA" id="ARBA00035292"/>
    </source>
</evidence>
<dbReference type="PATRIC" id="fig|1806891.3.peg.569"/>
<keyword evidence="2 7" id="KW-0699">rRNA-binding</keyword>
<gene>
    <name evidence="7" type="primary">rplI</name>
    <name evidence="9" type="ORF">Cs308_0576</name>
</gene>
<dbReference type="RefSeq" id="WP_066482308.1">
    <property type="nucleotide sequence ID" value="NZ_CP014639.1"/>
</dbReference>
<evidence type="ECO:0000259" key="8">
    <source>
        <dbReference type="PROSITE" id="PS00651"/>
    </source>
</evidence>
<dbReference type="Pfam" id="PF01281">
    <property type="entry name" value="Ribosomal_L9_N"/>
    <property type="match status" value="1"/>
</dbReference>
<evidence type="ECO:0000256" key="4">
    <source>
        <dbReference type="ARBA" id="ARBA00022980"/>
    </source>
</evidence>
<dbReference type="PANTHER" id="PTHR21368">
    <property type="entry name" value="50S RIBOSOMAL PROTEIN L9"/>
    <property type="match status" value="1"/>
</dbReference>
<comment type="function">
    <text evidence="7">Binds to the 23S rRNA.</text>
</comment>
<dbReference type="SUPFAM" id="SSF55653">
    <property type="entry name" value="Ribosomal protein L9 C-domain"/>
    <property type="match status" value="1"/>
</dbReference>
<dbReference type="InterPro" id="IPR000244">
    <property type="entry name" value="Ribosomal_bL9"/>
</dbReference>
<dbReference type="SUPFAM" id="SSF55658">
    <property type="entry name" value="L9 N-domain-like"/>
    <property type="match status" value="1"/>
</dbReference>
<dbReference type="HAMAP" id="MF_00503">
    <property type="entry name" value="Ribosomal_bL9"/>
    <property type="match status" value="1"/>
</dbReference>
<evidence type="ECO:0000256" key="1">
    <source>
        <dbReference type="ARBA" id="ARBA00010605"/>
    </source>
</evidence>
<evidence type="ECO:0000313" key="10">
    <source>
        <dbReference type="Proteomes" id="UP000078162"/>
    </source>
</evidence>
<accession>A0A1A9HXU4</accession>
<dbReference type="InterPro" id="IPR020070">
    <property type="entry name" value="Ribosomal_bL9_N"/>
</dbReference>
<dbReference type="Pfam" id="PF03948">
    <property type="entry name" value="Ribosomal_L9_C"/>
    <property type="match status" value="1"/>
</dbReference>
<reference evidence="10" key="1">
    <citation type="submission" date="2016-03" db="EMBL/GenBank/DDBJ databases">
        <title>Culture-independent genomics supports pathogen discovery for uncultivable bacteria within the genus Chlamydia.</title>
        <authorList>
            <person name="Taylor-Brown A."/>
            <person name="Bachmann N.L."/>
            <person name="Borel N."/>
            <person name="Polkinghorne A."/>
        </authorList>
    </citation>
    <scope>NUCLEOTIDE SEQUENCE [LARGE SCALE GENOMIC DNA]</scope>
    <source>
        <strain evidence="10">2742-308</strain>
    </source>
</reference>